<name>A0A8J2N9D3_FUSEQ</name>
<dbReference type="GO" id="GO:0016614">
    <property type="term" value="F:oxidoreductase activity, acting on CH-OH group of donors"/>
    <property type="evidence" value="ECO:0007669"/>
    <property type="project" value="InterPro"/>
</dbReference>
<keyword evidence="2" id="KW-0274">FAD</keyword>
<dbReference type="GO" id="GO:0050660">
    <property type="term" value="F:flavin adenine dinucleotide binding"/>
    <property type="evidence" value="ECO:0007669"/>
    <property type="project" value="InterPro"/>
</dbReference>
<dbReference type="Proteomes" id="UP000693738">
    <property type="component" value="Unassembled WGS sequence"/>
</dbReference>
<dbReference type="Pfam" id="PF05199">
    <property type="entry name" value="GMC_oxred_C"/>
    <property type="match status" value="1"/>
</dbReference>
<evidence type="ECO:0000256" key="1">
    <source>
        <dbReference type="ARBA" id="ARBA00010790"/>
    </source>
</evidence>
<dbReference type="InterPro" id="IPR000172">
    <property type="entry name" value="GMC_OxRdtase_N"/>
</dbReference>
<dbReference type="PANTHER" id="PTHR11552:SF123">
    <property type="entry name" value="GMC OXIDOREDUCTASE (AFU_ORTHOLOGUE AFUA_2G01770)-RELATED"/>
    <property type="match status" value="1"/>
</dbReference>
<dbReference type="Pfam" id="PF00732">
    <property type="entry name" value="GMC_oxred_N"/>
    <property type="match status" value="1"/>
</dbReference>
<dbReference type="PROSITE" id="PS00623">
    <property type="entry name" value="GMC_OXRED_1"/>
    <property type="match status" value="1"/>
</dbReference>
<reference evidence="5" key="1">
    <citation type="submission" date="2021-05" db="EMBL/GenBank/DDBJ databases">
        <authorList>
            <person name="Khan N."/>
        </authorList>
    </citation>
    <scope>NUCLEOTIDE SEQUENCE</scope>
</reference>
<accession>A0A8J2N9D3</accession>
<gene>
    <name evidence="5" type="ORF">FEQUK3_LOCUS3998</name>
</gene>
<dbReference type="InterPro" id="IPR012132">
    <property type="entry name" value="GMC_OxRdtase"/>
</dbReference>
<dbReference type="PANTHER" id="PTHR11552">
    <property type="entry name" value="GLUCOSE-METHANOL-CHOLINE GMC OXIDOREDUCTASE"/>
    <property type="match status" value="1"/>
</dbReference>
<dbReference type="PIRSF" id="PIRSF000137">
    <property type="entry name" value="Alcohol_oxidase"/>
    <property type="match status" value="1"/>
</dbReference>
<feature type="domain" description="Glucose-methanol-choline oxidoreductase N-terminal" evidence="4">
    <location>
        <begin position="252"/>
        <end position="266"/>
    </location>
</feature>
<feature type="domain" description="Glucose-methanol-choline oxidoreductase N-terminal" evidence="3">
    <location>
        <begin position="78"/>
        <end position="101"/>
    </location>
</feature>
<dbReference type="EMBL" id="CAJSTJ010000123">
    <property type="protein sequence ID" value="CAG7558276.1"/>
    <property type="molecule type" value="Genomic_DNA"/>
</dbReference>
<sequence>MYDHIIVGGGLSGCVLASRMWEYDPNAKILLIEAGKDTRERPGIRDMQVLNLGGELDWQYESEPVAALGGRRVTLNAGKGLGGGSLINSAGWTRGASIDYDEWASLVGDDRYSYKGQLPWFKKSEHWFDDANPDQHGQNGPMRTSCAKASRRIFPLAEQAAAGWEELGVSTLPDGDQNTGHNLGRGWICEARDQGKREWAASQYSLEGVDIRFETYVQKVAVQQSDGQVKATGVELADGSFIAGKNIVLSAGAYRSPQILQLSGIGSSAHLREIGIEPLIDLPEVGKNLADHMIFFQHWRLWDPSAGYTIGSSNPLFQQPQYAQGTPCDWVFNTSVADEGLAQAIKRDEGERPDSSKHSLLAKERTFLENIIAFAKIPFPGIPIDAEHITTALVTFLPTSRGSVTLKSANPDDHPKVDLNYLATEVDKHVFREGLRQLTKFMLKSKFSEHIVGESVPEVLPAEPLGLDDNDQKLDQRIAMTSSTSWHPTGTCSMGKVVDTEFRVKGIEGLRVVDASVIPVSLSAHIQAPLYALSEQAAAIITGNA</sequence>
<dbReference type="PROSITE" id="PS00624">
    <property type="entry name" value="GMC_OXRED_2"/>
    <property type="match status" value="1"/>
</dbReference>
<comment type="caution">
    <text evidence="5">The sequence shown here is derived from an EMBL/GenBank/DDBJ whole genome shotgun (WGS) entry which is preliminary data.</text>
</comment>
<evidence type="ECO:0000313" key="5">
    <source>
        <dbReference type="EMBL" id="CAG7558276.1"/>
    </source>
</evidence>
<keyword evidence="2" id="KW-0285">Flavoprotein</keyword>
<proteinExistence type="inferred from homology"/>
<evidence type="ECO:0000256" key="2">
    <source>
        <dbReference type="RuleBase" id="RU003968"/>
    </source>
</evidence>
<evidence type="ECO:0000313" key="6">
    <source>
        <dbReference type="Proteomes" id="UP000693738"/>
    </source>
</evidence>
<comment type="similarity">
    <text evidence="1 2">Belongs to the GMC oxidoreductase family.</text>
</comment>
<evidence type="ECO:0000259" key="4">
    <source>
        <dbReference type="PROSITE" id="PS00624"/>
    </source>
</evidence>
<protein>
    <recommendedName>
        <fullName evidence="3 4">Glucose-methanol-choline oxidoreductase N-terminal domain-containing protein</fullName>
    </recommendedName>
</protein>
<dbReference type="AlphaFoldDB" id="A0A8J2N9D3"/>
<dbReference type="InterPro" id="IPR007867">
    <property type="entry name" value="GMC_OxRtase_C"/>
</dbReference>
<organism evidence="5 6">
    <name type="scientific">Fusarium equiseti</name>
    <name type="common">Fusarium scirpi</name>
    <dbReference type="NCBI Taxonomy" id="61235"/>
    <lineage>
        <taxon>Eukaryota</taxon>
        <taxon>Fungi</taxon>
        <taxon>Dikarya</taxon>
        <taxon>Ascomycota</taxon>
        <taxon>Pezizomycotina</taxon>
        <taxon>Sordariomycetes</taxon>
        <taxon>Hypocreomycetidae</taxon>
        <taxon>Hypocreales</taxon>
        <taxon>Nectriaceae</taxon>
        <taxon>Fusarium</taxon>
        <taxon>Fusarium incarnatum-equiseti species complex</taxon>
    </lineage>
</organism>
<evidence type="ECO:0000259" key="3">
    <source>
        <dbReference type="PROSITE" id="PS00623"/>
    </source>
</evidence>